<feature type="domain" description="Enoyl reductase (ER)" evidence="3">
    <location>
        <begin position="10"/>
        <end position="336"/>
    </location>
</feature>
<dbReference type="InterPro" id="IPR011032">
    <property type="entry name" value="GroES-like_sf"/>
</dbReference>
<dbReference type="SMART" id="SM00829">
    <property type="entry name" value="PKS_ER"/>
    <property type="match status" value="1"/>
</dbReference>
<dbReference type="SUPFAM" id="SSF51735">
    <property type="entry name" value="NAD(P)-binding Rossmann-fold domains"/>
    <property type="match status" value="1"/>
</dbReference>
<dbReference type="SUPFAM" id="SSF50129">
    <property type="entry name" value="GroES-like"/>
    <property type="match status" value="1"/>
</dbReference>
<dbReference type="CDD" id="cd08275">
    <property type="entry name" value="MDR3"/>
    <property type="match status" value="1"/>
</dbReference>
<sequence length="338" mass="36133">MKQIVIVGHGGPEKLQVRETADPRPGRGEVRIRVEASGINFADILTRKGLYPDAPRLPAVVGYEVSGVADEVGSGVDRALIGRDVVALTRFGGYSDVVSVPRNQVYEKPPTLSHVEAAAIPVSYLTAWQLLVVMGSLKPGETVLIHNAGGGVGLAAIDIARHVGATIYGTASSAKHAFLIERGVDEAIDYRTKDWSIEVDRLTAGKGVSLITDPFGGTHWKKSYRALRSTGRLGMFGVSGATASKLPGPLRLGALAAGMPLFHPVPLMNSNRSVFGVNLGHMWHEPDMIADWMRVLLAGVAEGWVRPHVDSTFPLDHAGDAQAYIEARRNTGKVVLTT</sequence>
<dbReference type="Proteomes" id="UP001500326">
    <property type="component" value="Unassembled WGS sequence"/>
</dbReference>
<dbReference type="RefSeq" id="WP_344057724.1">
    <property type="nucleotide sequence ID" value="NZ_BAAAOH010000001.1"/>
</dbReference>
<dbReference type="Pfam" id="PF13602">
    <property type="entry name" value="ADH_zinc_N_2"/>
    <property type="match status" value="1"/>
</dbReference>
<dbReference type="EMBL" id="BAAAOH010000001">
    <property type="protein sequence ID" value="GAA1973667.1"/>
    <property type="molecule type" value="Genomic_DNA"/>
</dbReference>
<evidence type="ECO:0000313" key="4">
    <source>
        <dbReference type="EMBL" id="GAA1973667.1"/>
    </source>
</evidence>
<dbReference type="Gene3D" id="3.40.50.720">
    <property type="entry name" value="NAD(P)-binding Rossmann-like Domain"/>
    <property type="match status" value="1"/>
</dbReference>
<keyword evidence="5" id="KW-1185">Reference proteome</keyword>
<evidence type="ECO:0000256" key="2">
    <source>
        <dbReference type="ARBA" id="ARBA00023002"/>
    </source>
</evidence>
<organism evidence="4 5">
    <name type="scientific">Microbacterium pumilum</name>
    <dbReference type="NCBI Taxonomy" id="344165"/>
    <lineage>
        <taxon>Bacteria</taxon>
        <taxon>Bacillati</taxon>
        <taxon>Actinomycetota</taxon>
        <taxon>Actinomycetes</taxon>
        <taxon>Micrococcales</taxon>
        <taxon>Microbacteriaceae</taxon>
        <taxon>Microbacterium</taxon>
    </lineage>
</organism>
<dbReference type="PANTHER" id="PTHR48106">
    <property type="entry name" value="QUINONE OXIDOREDUCTASE PIG3-RELATED"/>
    <property type="match status" value="1"/>
</dbReference>
<dbReference type="InterPro" id="IPR013154">
    <property type="entry name" value="ADH-like_N"/>
</dbReference>
<evidence type="ECO:0000313" key="5">
    <source>
        <dbReference type="Proteomes" id="UP001500326"/>
    </source>
</evidence>
<reference evidence="4 5" key="1">
    <citation type="journal article" date="2019" name="Int. J. Syst. Evol. Microbiol.">
        <title>The Global Catalogue of Microorganisms (GCM) 10K type strain sequencing project: providing services to taxonomists for standard genome sequencing and annotation.</title>
        <authorList>
            <consortium name="The Broad Institute Genomics Platform"/>
            <consortium name="The Broad Institute Genome Sequencing Center for Infectious Disease"/>
            <person name="Wu L."/>
            <person name="Ma J."/>
        </authorList>
    </citation>
    <scope>NUCLEOTIDE SEQUENCE [LARGE SCALE GENOMIC DNA]</scope>
    <source>
        <strain evidence="4 5">JCM 14902</strain>
    </source>
</reference>
<dbReference type="PANTHER" id="PTHR48106:SF18">
    <property type="entry name" value="QUINONE OXIDOREDUCTASE PIG3"/>
    <property type="match status" value="1"/>
</dbReference>
<protein>
    <submittedName>
        <fullName evidence="4">Medium chain dehydrogenase/reductase family protein</fullName>
    </submittedName>
</protein>
<name>A0ABN2RRI7_9MICO</name>
<keyword evidence="2" id="KW-0560">Oxidoreductase</keyword>
<keyword evidence="1" id="KW-0521">NADP</keyword>
<dbReference type="Gene3D" id="3.90.180.10">
    <property type="entry name" value="Medium-chain alcohol dehydrogenases, catalytic domain"/>
    <property type="match status" value="1"/>
</dbReference>
<dbReference type="InterPro" id="IPR036291">
    <property type="entry name" value="NAD(P)-bd_dom_sf"/>
</dbReference>
<evidence type="ECO:0000259" key="3">
    <source>
        <dbReference type="SMART" id="SM00829"/>
    </source>
</evidence>
<gene>
    <name evidence="4" type="ORF">GCM10009777_02320</name>
</gene>
<proteinExistence type="predicted"/>
<dbReference type="Pfam" id="PF08240">
    <property type="entry name" value="ADH_N"/>
    <property type="match status" value="1"/>
</dbReference>
<dbReference type="InterPro" id="IPR020843">
    <property type="entry name" value="ER"/>
</dbReference>
<accession>A0ABN2RRI7</accession>
<evidence type="ECO:0000256" key="1">
    <source>
        <dbReference type="ARBA" id="ARBA00022857"/>
    </source>
</evidence>
<comment type="caution">
    <text evidence="4">The sequence shown here is derived from an EMBL/GenBank/DDBJ whole genome shotgun (WGS) entry which is preliminary data.</text>
</comment>